<dbReference type="PANTHER" id="PTHR22923:SF62">
    <property type="entry name" value="CVP18"/>
    <property type="match status" value="1"/>
</dbReference>
<dbReference type="PRINTS" id="PR00007">
    <property type="entry name" value="COMPLEMNTC1Q"/>
</dbReference>
<keyword evidence="2" id="KW-0964">Secreted</keyword>
<dbReference type="Gene3D" id="2.60.120.40">
    <property type="match status" value="1"/>
</dbReference>
<accession>A0ABM0N0U2</accession>
<feature type="domain" description="C1q" evidence="7">
    <location>
        <begin position="279"/>
        <end position="416"/>
    </location>
</feature>
<dbReference type="Pfam" id="PF00386">
    <property type="entry name" value="C1q"/>
    <property type="match status" value="1"/>
</dbReference>
<dbReference type="PROSITE" id="PS50871">
    <property type="entry name" value="C1Q"/>
    <property type="match status" value="1"/>
</dbReference>
<feature type="region of interest" description="Disordered" evidence="5">
    <location>
        <begin position="218"/>
        <end position="237"/>
    </location>
</feature>
<dbReference type="SMART" id="SM00110">
    <property type="entry name" value="C1Q"/>
    <property type="match status" value="1"/>
</dbReference>
<evidence type="ECO:0000256" key="4">
    <source>
        <dbReference type="SAM" id="Coils"/>
    </source>
</evidence>
<dbReference type="InterPro" id="IPR050822">
    <property type="entry name" value="Cerebellin_Synaptic_Org"/>
</dbReference>
<keyword evidence="3 6" id="KW-0732">Signal</keyword>
<feature type="signal peptide" evidence="6">
    <location>
        <begin position="1"/>
        <end position="21"/>
    </location>
</feature>
<dbReference type="RefSeq" id="XP_006825883.1">
    <property type="nucleotide sequence ID" value="XM_006825820.1"/>
</dbReference>
<sequence>MAAASWILVLICMGCILSTYSVDLRKLNRRQNRRRNESDLLIQQLDDLTRKYSALEQSFQQLLKSNAALRATVIGQTERVDQLHSTAKRLPIIATDVENLKTRAGKMEEKVNEISGERFLQFPRSSGVASIDSVNGDIAIEDWINSVSRDDILDLIKSFAKNDLFIEKRLSLESEEGKEETLEEETMATIGKALVKLVTEEKTDSTSKGNTDVRYDIVQSSSDDNNRTEQQVVTSEHPRPRGIFLRAIAEHIRESRSAVYRDDTPMGITRITRGTTKKSKGKKVAFSLIRTTPLLGNASGPQVVTFDQDLVRKGKGLDKAEGVFTCATQGIYYFSYNMRTYDHKHLGVALMLNDEPVVGMTADASDRKVMQSQSAMLSLKVGDQVWLMLGPSEDFALYGNDFNYCTFNGMLLYPGK</sequence>
<dbReference type="PANTHER" id="PTHR22923">
    <property type="entry name" value="CEREBELLIN-RELATED"/>
    <property type="match status" value="1"/>
</dbReference>
<evidence type="ECO:0000256" key="3">
    <source>
        <dbReference type="ARBA" id="ARBA00022729"/>
    </source>
</evidence>
<keyword evidence="8" id="KW-1185">Reference proteome</keyword>
<dbReference type="InterPro" id="IPR008983">
    <property type="entry name" value="Tumour_necrosis_fac-like_dom"/>
</dbReference>
<evidence type="ECO:0000313" key="9">
    <source>
        <dbReference type="RefSeq" id="XP_006825883.1"/>
    </source>
</evidence>
<comment type="subcellular location">
    <subcellularLocation>
        <location evidence="1">Secreted</location>
    </subcellularLocation>
</comment>
<dbReference type="SUPFAM" id="SSF49842">
    <property type="entry name" value="TNF-like"/>
    <property type="match status" value="1"/>
</dbReference>
<keyword evidence="4" id="KW-0175">Coiled coil</keyword>
<evidence type="ECO:0000256" key="2">
    <source>
        <dbReference type="ARBA" id="ARBA00022525"/>
    </source>
</evidence>
<evidence type="ECO:0000259" key="7">
    <source>
        <dbReference type="PROSITE" id="PS50871"/>
    </source>
</evidence>
<dbReference type="Proteomes" id="UP000694865">
    <property type="component" value="Unplaced"/>
</dbReference>
<name>A0ABM0N0U2_SACKO</name>
<feature type="chain" id="PRO_5045314744" evidence="6">
    <location>
        <begin position="22"/>
        <end position="416"/>
    </location>
</feature>
<dbReference type="GeneID" id="102809593"/>
<protein>
    <submittedName>
        <fullName evidence="9">Uncharacterized protein LOC102809593</fullName>
    </submittedName>
</protein>
<evidence type="ECO:0000256" key="6">
    <source>
        <dbReference type="SAM" id="SignalP"/>
    </source>
</evidence>
<organism evidence="8 9">
    <name type="scientific">Saccoglossus kowalevskii</name>
    <name type="common">Acorn worm</name>
    <dbReference type="NCBI Taxonomy" id="10224"/>
    <lineage>
        <taxon>Eukaryota</taxon>
        <taxon>Metazoa</taxon>
        <taxon>Hemichordata</taxon>
        <taxon>Enteropneusta</taxon>
        <taxon>Harrimaniidae</taxon>
        <taxon>Saccoglossus</taxon>
    </lineage>
</organism>
<feature type="compositionally biased region" description="Polar residues" evidence="5">
    <location>
        <begin position="218"/>
        <end position="234"/>
    </location>
</feature>
<proteinExistence type="predicted"/>
<evidence type="ECO:0000313" key="8">
    <source>
        <dbReference type="Proteomes" id="UP000694865"/>
    </source>
</evidence>
<gene>
    <name evidence="9" type="primary">LOC102809593</name>
</gene>
<reference evidence="9" key="1">
    <citation type="submission" date="2025-08" db="UniProtKB">
        <authorList>
            <consortium name="RefSeq"/>
        </authorList>
    </citation>
    <scope>IDENTIFICATION</scope>
    <source>
        <tissue evidence="9">Testes</tissue>
    </source>
</reference>
<evidence type="ECO:0000256" key="1">
    <source>
        <dbReference type="ARBA" id="ARBA00004613"/>
    </source>
</evidence>
<evidence type="ECO:0000256" key="5">
    <source>
        <dbReference type="SAM" id="MobiDB-lite"/>
    </source>
</evidence>
<dbReference type="InterPro" id="IPR001073">
    <property type="entry name" value="C1q_dom"/>
</dbReference>
<feature type="coiled-coil region" evidence="4">
    <location>
        <begin position="38"/>
        <end position="65"/>
    </location>
</feature>